<reference evidence="1 2" key="1">
    <citation type="submission" date="2019-12" db="EMBL/GenBank/DDBJ databases">
        <authorList>
            <person name="Reyes-Prieto M."/>
        </authorList>
    </citation>
    <scope>NUCLEOTIDE SEQUENCE [LARGE SCALE GENOMIC DNA]</scope>
    <source>
        <strain evidence="1">HF14-78462</strain>
    </source>
</reference>
<evidence type="ECO:0000313" key="1">
    <source>
        <dbReference type="EMBL" id="CAA0096798.1"/>
    </source>
</evidence>
<name>A0A5S9P0P1_9HYPH</name>
<dbReference type="Proteomes" id="UP000433050">
    <property type="component" value="Unassembled WGS sequence"/>
</dbReference>
<proteinExistence type="predicted"/>
<dbReference type="EMBL" id="CACSAS010000001">
    <property type="protein sequence ID" value="CAA0096798.1"/>
    <property type="molecule type" value="Genomic_DNA"/>
</dbReference>
<gene>
    <name evidence="1" type="ORF">STARVERO_02063</name>
</gene>
<accession>A0A5S9P0P1</accession>
<organism evidence="1 2">
    <name type="scientific">Starkeya nomas</name>
    <dbReference type="NCBI Taxonomy" id="2666134"/>
    <lineage>
        <taxon>Bacteria</taxon>
        <taxon>Pseudomonadati</taxon>
        <taxon>Pseudomonadota</taxon>
        <taxon>Alphaproteobacteria</taxon>
        <taxon>Hyphomicrobiales</taxon>
        <taxon>Xanthobacteraceae</taxon>
        <taxon>Starkeya</taxon>
    </lineage>
</organism>
<dbReference type="AlphaFoldDB" id="A0A5S9P0P1"/>
<protein>
    <submittedName>
        <fullName evidence="1">Uncharacterized protein</fullName>
    </submittedName>
</protein>
<dbReference type="RefSeq" id="WP_280178119.1">
    <property type="nucleotide sequence ID" value="NZ_CACSAS010000001.1"/>
</dbReference>
<evidence type="ECO:0000313" key="2">
    <source>
        <dbReference type="Proteomes" id="UP000433050"/>
    </source>
</evidence>
<sequence>MSYDPLRRIHMRPNLDQWRGDEPITLAEAVALFFPEGRGPVH</sequence>
<keyword evidence="2" id="KW-1185">Reference proteome</keyword>